<keyword evidence="3" id="KW-1003">Cell membrane</keyword>
<comment type="caution">
    <text evidence="8">The sequence shown here is derived from an EMBL/GenBank/DDBJ whole genome shotgun (WGS) entry which is preliminary data.</text>
</comment>
<evidence type="ECO:0000256" key="3">
    <source>
        <dbReference type="ARBA" id="ARBA00022475"/>
    </source>
</evidence>
<feature type="transmembrane region" description="Helical" evidence="7">
    <location>
        <begin position="130"/>
        <end position="149"/>
    </location>
</feature>
<feature type="transmembrane region" description="Helical" evidence="7">
    <location>
        <begin position="249"/>
        <end position="276"/>
    </location>
</feature>
<keyword evidence="5 7" id="KW-1133">Transmembrane helix</keyword>
<feature type="transmembrane region" description="Helical" evidence="7">
    <location>
        <begin position="12"/>
        <end position="34"/>
    </location>
</feature>
<evidence type="ECO:0000256" key="6">
    <source>
        <dbReference type="ARBA" id="ARBA00023136"/>
    </source>
</evidence>
<feature type="transmembrane region" description="Helical" evidence="7">
    <location>
        <begin position="282"/>
        <end position="302"/>
    </location>
</feature>
<evidence type="ECO:0000256" key="5">
    <source>
        <dbReference type="ARBA" id="ARBA00022989"/>
    </source>
</evidence>
<feature type="transmembrane region" description="Helical" evidence="7">
    <location>
        <begin position="359"/>
        <end position="378"/>
    </location>
</feature>
<feature type="transmembrane region" description="Helical" evidence="7">
    <location>
        <begin position="193"/>
        <end position="214"/>
    </location>
</feature>
<sequence length="447" mass="48630">MNREHSLFWRIFYIAFPVALQSLITTGVAAMDTLMIGNISEVQLSAVAQGNQPYFLFSTTIFGLATGSTVLTAQYWGKGELDPIRAIMGLILRVGMIAGALLGALVLAFPAAVMSIFTNDPQVIASGVEFLRIIAFSYVFAAFTGVFLISLRSMENVRVSLCIYGLSFALNLVLHWVFIFGNLGAPRMEIRGAALATLISRICESVMVLVYMYCIEKKVRFSLRDLFRPTRTYWFTVVRYSVPVLCSEMIWAVGISLQAVITGRLGVSALAAISFISMLQELAMVPVMGVGVAAGVITGNLIGQGKDEEALRTSKTMMKIGVVFGIVVGLILVLLRPVAPGFVAASPETAGIIRGMMFVAAYLLFCQSINIVTLAGVLRGSGDTAFCAGVDAFIMVVFKLVLGFSSAFLLHFPPVWVYFLLSSDELGKLFFILPRMWGGKWIHHTTV</sequence>
<feature type="transmembrane region" description="Helical" evidence="7">
    <location>
        <begin position="94"/>
        <end position="118"/>
    </location>
</feature>
<dbReference type="PANTHER" id="PTHR42925:SF2">
    <property type="entry name" value="NA+ DRIVEN MULTIDRUG EFFLUX PUMP"/>
    <property type="match status" value="1"/>
</dbReference>
<dbReference type="EMBL" id="SLUK01000006">
    <property type="protein sequence ID" value="TCL43283.1"/>
    <property type="molecule type" value="Genomic_DNA"/>
</dbReference>
<evidence type="ECO:0000256" key="1">
    <source>
        <dbReference type="ARBA" id="ARBA00004651"/>
    </source>
</evidence>
<evidence type="ECO:0000256" key="7">
    <source>
        <dbReference type="SAM" id="Phobius"/>
    </source>
</evidence>
<dbReference type="GO" id="GO:0005886">
    <property type="term" value="C:plasma membrane"/>
    <property type="evidence" value="ECO:0007669"/>
    <property type="project" value="UniProtKB-SubCell"/>
</dbReference>
<keyword evidence="2" id="KW-0813">Transport</keyword>
<dbReference type="PANTHER" id="PTHR42925">
    <property type="entry name" value="MULTIDRUG AND TOXIN EFFLUX PROTEIN MATE FAMILY"/>
    <property type="match status" value="1"/>
</dbReference>
<proteinExistence type="predicted"/>
<dbReference type="Proteomes" id="UP000294682">
    <property type="component" value="Unassembled WGS sequence"/>
</dbReference>
<reference evidence="8 9" key="1">
    <citation type="submission" date="2019-03" db="EMBL/GenBank/DDBJ databases">
        <title>Genomic Encyclopedia of Type Strains, Phase IV (KMG-IV): sequencing the most valuable type-strain genomes for metagenomic binning, comparative biology and taxonomic classification.</title>
        <authorList>
            <person name="Goeker M."/>
        </authorList>
    </citation>
    <scope>NUCLEOTIDE SEQUENCE [LARGE SCALE GENOMIC DNA]</scope>
    <source>
        <strain evidence="8 9">DSM 100433</strain>
    </source>
</reference>
<evidence type="ECO:0000313" key="8">
    <source>
        <dbReference type="EMBL" id="TCL43283.1"/>
    </source>
</evidence>
<dbReference type="GO" id="GO:0015297">
    <property type="term" value="F:antiporter activity"/>
    <property type="evidence" value="ECO:0007669"/>
    <property type="project" value="InterPro"/>
</dbReference>
<feature type="transmembrane region" description="Helical" evidence="7">
    <location>
        <begin position="385"/>
        <end position="409"/>
    </location>
</feature>
<dbReference type="InterPro" id="IPR047135">
    <property type="entry name" value="YsiQ"/>
</dbReference>
<dbReference type="NCBIfam" id="TIGR00797">
    <property type="entry name" value="matE"/>
    <property type="match status" value="1"/>
</dbReference>
<evidence type="ECO:0000256" key="4">
    <source>
        <dbReference type="ARBA" id="ARBA00022692"/>
    </source>
</evidence>
<keyword evidence="6 7" id="KW-0472">Membrane</keyword>
<protein>
    <submittedName>
        <fullName evidence="8">MATE family efflux protein</fullName>
    </submittedName>
</protein>
<name>A0A9X8UJB9_9FIRM</name>
<dbReference type="RefSeq" id="WP_132084639.1">
    <property type="nucleotide sequence ID" value="NZ_SLUK01000006.1"/>
</dbReference>
<evidence type="ECO:0000256" key="2">
    <source>
        <dbReference type="ARBA" id="ARBA00022448"/>
    </source>
</evidence>
<dbReference type="InterPro" id="IPR002528">
    <property type="entry name" value="MATE_fam"/>
</dbReference>
<dbReference type="PIRSF" id="PIRSF006603">
    <property type="entry name" value="DinF"/>
    <property type="match status" value="1"/>
</dbReference>
<gene>
    <name evidence="8" type="ORF">EDD78_106145</name>
</gene>
<organism evidence="8 9">
    <name type="scientific">Harryflintia acetispora</name>
    <dbReference type="NCBI Taxonomy" id="1849041"/>
    <lineage>
        <taxon>Bacteria</taxon>
        <taxon>Bacillati</taxon>
        <taxon>Bacillota</taxon>
        <taxon>Clostridia</taxon>
        <taxon>Eubacteriales</taxon>
        <taxon>Oscillospiraceae</taxon>
        <taxon>Harryflintia</taxon>
    </lineage>
</organism>
<comment type="subcellular location">
    <subcellularLocation>
        <location evidence="1">Cell membrane</location>
        <topology evidence="1">Multi-pass membrane protein</topology>
    </subcellularLocation>
</comment>
<dbReference type="AlphaFoldDB" id="A0A9X8UJB9"/>
<evidence type="ECO:0000313" key="9">
    <source>
        <dbReference type="Proteomes" id="UP000294682"/>
    </source>
</evidence>
<keyword evidence="4 7" id="KW-0812">Transmembrane</keyword>
<keyword evidence="9" id="KW-1185">Reference proteome</keyword>
<dbReference type="GO" id="GO:0042910">
    <property type="term" value="F:xenobiotic transmembrane transporter activity"/>
    <property type="evidence" value="ECO:0007669"/>
    <property type="project" value="InterPro"/>
</dbReference>
<dbReference type="InterPro" id="IPR048279">
    <property type="entry name" value="MdtK-like"/>
</dbReference>
<feature type="transmembrane region" description="Helical" evidence="7">
    <location>
        <begin position="54"/>
        <end position="73"/>
    </location>
</feature>
<dbReference type="Pfam" id="PF01554">
    <property type="entry name" value="MatE"/>
    <property type="match status" value="2"/>
</dbReference>
<accession>A0A9X8UJB9</accession>
<feature type="transmembrane region" description="Helical" evidence="7">
    <location>
        <begin position="161"/>
        <end position="181"/>
    </location>
</feature>
<feature type="transmembrane region" description="Helical" evidence="7">
    <location>
        <begin position="322"/>
        <end position="339"/>
    </location>
</feature>